<keyword evidence="2" id="KW-1185">Reference proteome</keyword>
<evidence type="ECO:0000313" key="1">
    <source>
        <dbReference type="EMBL" id="ABG32696.1"/>
    </source>
</evidence>
<protein>
    <submittedName>
        <fullName evidence="1">Uncharacterized protein</fullName>
    </submittedName>
</protein>
<gene>
    <name evidence="1" type="ordered locus">RD1_3191</name>
</gene>
<dbReference type="Proteomes" id="UP000007029">
    <property type="component" value="Chromosome"/>
</dbReference>
<dbReference type="KEGG" id="rde:RD1_3191"/>
<dbReference type="STRING" id="375451.RD1_3191"/>
<accession>Q163Z7</accession>
<dbReference type="EMBL" id="CP000362">
    <property type="protein sequence ID" value="ABG32696.1"/>
    <property type="molecule type" value="Genomic_DNA"/>
</dbReference>
<dbReference type="AlphaFoldDB" id="Q163Z7"/>
<proteinExistence type="predicted"/>
<name>Q163Z7_ROSDO</name>
<dbReference type="HOGENOM" id="CLU_2865016_0_0_5"/>
<reference evidence="1 2" key="1">
    <citation type="journal article" date="2007" name="J. Bacteriol.">
        <title>The complete genome sequence of Roseobacter denitrificans reveals a mixotrophic rather than photosynthetic metabolism.</title>
        <authorList>
            <person name="Swingley W.D."/>
            <person name="Sadekar S."/>
            <person name="Mastrian S.D."/>
            <person name="Matthies H.J."/>
            <person name="Hao J."/>
            <person name="Ramos H."/>
            <person name="Acharya C.R."/>
            <person name="Conrad A.L."/>
            <person name="Taylor H.L."/>
            <person name="Dejesa L.C."/>
            <person name="Shah M.K."/>
            <person name="O'huallachain M.E."/>
            <person name="Lince M.T."/>
            <person name="Blankenship R.E."/>
            <person name="Beatty J.T."/>
            <person name="Touchman J.W."/>
        </authorList>
    </citation>
    <scope>NUCLEOTIDE SEQUENCE [LARGE SCALE GENOMIC DNA]</scope>
    <source>
        <strain evidence="2">ATCC 33942 / OCh 114</strain>
    </source>
</reference>
<evidence type="ECO:0000313" key="2">
    <source>
        <dbReference type="Proteomes" id="UP000007029"/>
    </source>
</evidence>
<organism evidence="1 2">
    <name type="scientific">Roseobacter denitrificans (strain ATCC 33942 / OCh 114)</name>
    <name type="common">Erythrobacter sp. (strain OCh 114)</name>
    <name type="synonym">Roseobacter denitrificans</name>
    <dbReference type="NCBI Taxonomy" id="375451"/>
    <lineage>
        <taxon>Bacteria</taxon>
        <taxon>Pseudomonadati</taxon>
        <taxon>Pseudomonadota</taxon>
        <taxon>Alphaproteobacteria</taxon>
        <taxon>Rhodobacterales</taxon>
        <taxon>Roseobacteraceae</taxon>
        <taxon>Roseobacter</taxon>
    </lineage>
</organism>
<sequence>MRKPPVARIKCRAAKIGGIVPYSSADRSRIAEIALGGILPGRVEPTKTPLLCVETPVSRPCFDR</sequence>